<dbReference type="EMBL" id="AGEL01000006">
    <property type="protein sequence ID" value="EHO16993.1"/>
    <property type="molecule type" value="Genomic_DNA"/>
</dbReference>
<keyword evidence="4" id="KW-0949">S-adenosyl-L-methionine</keyword>
<reference evidence="8 9" key="1">
    <citation type="submission" date="2011-10" db="EMBL/GenBank/DDBJ databases">
        <title>The Genome Sequence of Lachnospiraceae bacterium ACC2.</title>
        <authorList>
            <consortium name="The Broad Institute Genome Sequencing Platform"/>
            <person name="Earl A."/>
            <person name="Ward D."/>
            <person name="Feldgarden M."/>
            <person name="Gevers D."/>
            <person name="Sizova M."/>
            <person name="Hazen A."/>
            <person name="Epstein S."/>
            <person name="Young S.K."/>
            <person name="Zeng Q."/>
            <person name="Gargeya S."/>
            <person name="Fitzgerald M."/>
            <person name="Haas B."/>
            <person name="Abouelleil A."/>
            <person name="Alvarado L."/>
            <person name="Arachchi H.M."/>
            <person name="Berlin A."/>
            <person name="Brown A."/>
            <person name="Chapman S.B."/>
            <person name="Chen Z."/>
            <person name="Dunbar C."/>
            <person name="Freedman E."/>
            <person name="Gearin G."/>
            <person name="Goldberg J."/>
            <person name="Griggs A."/>
            <person name="Gujja S."/>
            <person name="Heiman D."/>
            <person name="Howarth C."/>
            <person name="Larson L."/>
            <person name="Lui A."/>
            <person name="MacDonald P.J.P."/>
            <person name="Montmayeur A."/>
            <person name="Murphy C."/>
            <person name="Neiman D."/>
            <person name="Pearson M."/>
            <person name="Priest M."/>
            <person name="Roberts A."/>
            <person name="Saif S."/>
            <person name="Shea T."/>
            <person name="Shenoy N."/>
            <person name="Sisk P."/>
            <person name="Stolte C."/>
            <person name="Sykes S."/>
            <person name="Wortman J."/>
            <person name="Nusbaum C."/>
            <person name="Birren B."/>
        </authorList>
    </citation>
    <scope>NUCLEOTIDE SEQUENCE [LARGE SCALE GENOMIC DNA]</scope>
    <source>
        <strain evidence="8 9">ACC2</strain>
    </source>
</reference>
<dbReference type="InterPro" id="IPR047939">
    <property type="entry name" value="BREX_1_PglX"/>
</dbReference>
<evidence type="ECO:0000256" key="3">
    <source>
        <dbReference type="ARBA" id="ARBA00022679"/>
    </source>
</evidence>
<evidence type="ECO:0000256" key="4">
    <source>
        <dbReference type="ARBA" id="ARBA00022691"/>
    </source>
</evidence>
<dbReference type="InterPro" id="IPR029063">
    <property type="entry name" value="SAM-dependent_MTases_sf"/>
</dbReference>
<dbReference type="Proteomes" id="UP000018466">
    <property type="component" value="Unassembled WGS sequence"/>
</dbReference>
<dbReference type="AlphaFoldDB" id="A0AA37DGA8"/>
<dbReference type="NCBIfam" id="NF033452">
    <property type="entry name" value="BREX_1_MTaseX"/>
    <property type="match status" value="1"/>
</dbReference>
<evidence type="ECO:0000256" key="1">
    <source>
        <dbReference type="ARBA" id="ARBA00011900"/>
    </source>
</evidence>
<dbReference type="InterPro" id="IPR011639">
    <property type="entry name" value="MethylTrfase_TaqI-like_dom"/>
</dbReference>
<accession>A0AA37DGA8</accession>
<dbReference type="PANTHER" id="PTHR33841:SF1">
    <property type="entry name" value="DNA METHYLTRANSFERASE A"/>
    <property type="match status" value="1"/>
</dbReference>
<dbReference type="PANTHER" id="PTHR33841">
    <property type="entry name" value="DNA METHYLTRANSFERASE YEEA-RELATED"/>
    <property type="match status" value="1"/>
</dbReference>
<dbReference type="PRINTS" id="PR00507">
    <property type="entry name" value="N12N6MTFRASE"/>
</dbReference>
<feature type="domain" description="Type II methyltransferase M.TaqI-like" evidence="7">
    <location>
        <begin position="344"/>
        <end position="562"/>
    </location>
</feature>
<dbReference type="Gene3D" id="3.40.50.150">
    <property type="entry name" value="Vaccinia Virus protein VP39"/>
    <property type="match status" value="1"/>
</dbReference>
<dbReference type="GO" id="GO:0032259">
    <property type="term" value="P:methylation"/>
    <property type="evidence" value="ECO:0007669"/>
    <property type="project" value="UniProtKB-KW"/>
</dbReference>
<dbReference type="GeneID" id="86940373"/>
<dbReference type="InterPro" id="IPR050953">
    <property type="entry name" value="N4_N6_ade-DNA_methylase"/>
</dbReference>
<sequence length="1157" mass="132669">MDKNAIKKYAVWARRELISRVSQKALQYGVSEEACGDASADTINGHLLTATEKQQRQALITKIKKDGYQQAMEEAAYTWFNRFCALRYMEVNGYLPTHVRVFSDEQNNFKPQIITEAIHLEFDGLDMEKVYALKEENKTDELYKYLLITQCNALSVILPGMFQKIADYTELLFPDNLLREGSTIEQMIALIPEEDWTDQVQIIGWLYQYYNTELKDKVFADLKKNIKISKENIPAATQLFTPDWIVHYMVENSLGRLWVEGHPNDKMKASWKYYLEEAEQEPEVQKQLAEIRAEYVQLKPEDIRVIDPCVGSGHILVVMFDVLVQIYEAYGYSAREAASMIVEHNLYGLDIDERAAQLSYFAVMMKARQYDRRFFSRKVQPHVYAIVESNDVDSFTLEYFVNGDANLKKSMSILMDELRDAKEYGSILNVTKVDFSALYARLAEVKEDISIHRESALNIIKPLIQVAEMLAQKYSITCTNPPYASAKGLAIKLREYLANIYPTAKYDLFGAFIVRCLKFTKKCGYIGLVTPVSLLYNPSFQGLRREVIGNTEFTSLIELGSDAFESGFGTATYSIVRYKIKGYVGRYFDVSSIVSKDKFRGTKCFYSSTDYFPSFDGEKVMYKLNDDYRSIITEAKPLSKIGNPRIGMQTNDNSRFLRLWHEIESTKLCTSHTKVDTFGDEKWFPIVKGGGYRKWYGNIENVVNWQHNGAEIRELNKNAAGGRIVAEEFYFCEGLTWTHTTYNQPFSMRYMPEGTLINVEGPAIFSLGKNQNYVLGCLNSVVARDVFQKIVSSIHFSASELGSFPLIVSEQGVISDIVKENILQGMQDWNAYEISWDFQRHPMLSRGKLADAYAAWKADCESRFLQLKANEEKLNRIFIDIYGLQEELTPDVAEKDVTVHRVFDTKDAVPESMKGSNYVRTMRDEVVSLISYAVGCMFGRYSLDVDGLAYAGGAWDGSKYQTFMPDKDNIIPICDDDYFDDDITGCFIKWVETVYGANPLEENLKFIANALGGKGSAREVIRNYFISDFYADHLKTYQKRPIYWLFDSGKKGGFKALSYMHRYQPDTIARIRTDYVHEQQSRYRTAIADLQQRINGASTGDRVKLTKQLIKLEAQAEEIRTYEEKIHHLADQMIPIDLDDGVKVNYAKFADVLAKIK</sequence>
<evidence type="ECO:0000313" key="8">
    <source>
        <dbReference type="EMBL" id="EHO16993.1"/>
    </source>
</evidence>
<evidence type="ECO:0000256" key="2">
    <source>
        <dbReference type="ARBA" id="ARBA00022603"/>
    </source>
</evidence>
<organism evidence="8 9">
    <name type="scientific">Stomatobaculum longum</name>
    <dbReference type="NCBI Taxonomy" id="796942"/>
    <lineage>
        <taxon>Bacteria</taxon>
        <taxon>Bacillati</taxon>
        <taxon>Bacillota</taxon>
        <taxon>Clostridia</taxon>
        <taxon>Lachnospirales</taxon>
        <taxon>Lachnospiraceae</taxon>
        <taxon>Stomatobaculum</taxon>
    </lineage>
</organism>
<dbReference type="SUPFAM" id="SSF53335">
    <property type="entry name" value="S-adenosyl-L-methionine-dependent methyltransferases"/>
    <property type="match status" value="1"/>
</dbReference>
<feature type="coiled-coil region" evidence="6">
    <location>
        <begin position="1105"/>
        <end position="1132"/>
    </location>
</feature>
<dbReference type="GO" id="GO:0006304">
    <property type="term" value="P:DNA modification"/>
    <property type="evidence" value="ECO:0007669"/>
    <property type="project" value="InterPro"/>
</dbReference>
<dbReference type="GO" id="GO:0009007">
    <property type="term" value="F:site-specific DNA-methyltransferase (adenine-specific) activity"/>
    <property type="evidence" value="ECO:0007669"/>
    <property type="project" value="UniProtKB-EC"/>
</dbReference>
<evidence type="ECO:0000259" key="7">
    <source>
        <dbReference type="Pfam" id="PF07669"/>
    </source>
</evidence>
<keyword evidence="2" id="KW-0489">Methyltransferase</keyword>
<name>A0AA37DGA8_9FIRM</name>
<gene>
    <name evidence="8" type="ORF">HMPREF9623_00592</name>
</gene>
<keyword evidence="6" id="KW-0175">Coiled coil</keyword>
<keyword evidence="9" id="KW-1185">Reference proteome</keyword>
<evidence type="ECO:0000313" key="9">
    <source>
        <dbReference type="Proteomes" id="UP000018466"/>
    </source>
</evidence>
<dbReference type="RefSeq" id="WP_009532425.1">
    <property type="nucleotide sequence ID" value="NZ_CAUOLT010000032.1"/>
</dbReference>
<comment type="catalytic activity">
    <reaction evidence="5">
        <text>a 2'-deoxyadenosine in DNA + S-adenosyl-L-methionine = an N(6)-methyl-2'-deoxyadenosine in DNA + S-adenosyl-L-homocysteine + H(+)</text>
        <dbReference type="Rhea" id="RHEA:15197"/>
        <dbReference type="Rhea" id="RHEA-COMP:12418"/>
        <dbReference type="Rhea" id="RHEA-COMP:12419"/>
        <dbReference type="ChEBI" id="CHEBI:15378"/>
        <dbReference type="ChEBI" id="CHEBI:57856"/>
        <dbReference type="ChEBI" id="CHEBI:59789"/>
        <dbReference type="ChEBI" id="CHEBI:90615"/>
        <dbReference type="ChEBI" id="CHEBI:90616"/>
        <dbReference type="EC" id="2.1.1.72"/>
    </reaction>
</comment>
<comment type="caution">
    <text evidence="8">The sequence shown here is derived from an EMBL/GenBank/DDBJ whole genome shotgun (WGS) entry which is preliminary data.</text>
</comment>
<dbReference type="EC" id="2.1.1.72" evidence="1"/>
<dbReference type="Pfam" id="PF07669">
    <property type="entry name" value="Eco57I"/>
    <property type="match status" value="1"/>
</dbReference>
<protein>
    <recommendedName>
        <fullName evidence="1">site-specific DNA-methyltransferase (adenine-specific)</fullName>
        <ecNumber evidence="1">2.1.1.72</ecNumber>
    </recommendedName>
</protein>
<keyword evidence="3" id="KW-0808">Transferase</keyword>
<evidence type="ECO:0000256" key="6">
    <source>
        <dbReference type="SAM" id="Coils"/>
    </source>
</evidence>
<proteinExistence type="predicted"/>
<evidence type="ECO:0000256" key="5">
    <source>
        <dbReference type="ARBA" id="ARBA00047942"/>
    </source>
</evidence>